<evidence type="ECO:0000256" key="4">
    <source>
        <dbReference type="ARBA" id="ARBA00023136"/>
    </source>
</evidence>
<proteinExistence type="predicted"/>
<keyword evidence="8" id="KW-1185">Reference proteome</keyword>
<feature type="transmembrane region" description="Helical" evidence="5">
    <location>
        <begin position="145"/>
        <end position="168"/>
    </location>
</feature>
<comment type="subcellular location">
    <subcellularLocation>
        <location evidence="1">Membrane</location>
        <topology evidence="1">Multi-pass membrane protein</topology>
    </subcellularLocation>
</comment>
<evidence type="ECO:0000256" key="5">
    <source>
        <dbReference type="SAM" id="Phobius"/>
    </source>
</evidence>
<evidence type="ECO:0000313" key="7">
    <source>
        <dbReference type="EMBL" id="BBE42274.1"/>
    </source>
</evidence>
<sequence>MRGDGRVEAALFSALAIAWALNYPLSKMALRYADPLQLTLLRFIFAILFLAVLMPRGLRPLRGLRTNALTALFGALDLLFSTLLWFEGERYTTPSVASIVIYTYPILITVMGVAVLGERMGRWRALGVALGFTGVAITFSGDLEVYGATGLILLLGAALSFSVAAIIYRKYLVGEDFARVSTYHLIYATILAAAISAAAGSPIPPAHSMTSLLPLLLVISFPGTAVAYTIYVYLYSRHEVTSIAPYLFLVPALSVLLSYVIMGVSVTWSELLGFVPLAAGIYLSSLKR</sequence>
<gene>
    <name evidence="7" type="ORF">NAS2_0885</name>
</gene>
<dbReference type="GeneID" id="55584695"/>
<dbReference type="Proteomes" id="UP000509448">
    <property type="component" value="Chromosome"/>
</dbReference>
<evidence type="ECO:0000259" key="6">
    <source>
        <dbReference type="Pfam" id="PF00892"/>
    </source>
</evidence>
<organism evidence="7 8">
    <name type="scientific">Conexivisphaera calida</name>
    <dbReference type="NCBI Taxonomy" id="1874277"/>
    <lineage>
        <taxon>Archaea</taxon>
        <taxon>Nitrososphaerota</taxon>
        <taxon>Conexivisphaeria</taxon>
        <taxon>Conexivisphaerales</taxon>
        <taxon>Conexivisphaeraceae</taxon>
        <taxon>Conexivisphaera</taxon>
    </lineage>
</organism>
<evidence type="ECO:0000313" key="8">
    <source>
        <dbReference type="Proteomes" id="UP000509448"/>
    </source>
</evidence>
<feature type="transmembrane region" description="Helical" evidence="5">
    <location>
        <begin position="98"/>
        <end position="116"/>
    </location>
</feature>
<evidence type="ECO:0000256" key="1">
    <source>
        <dbReference type="ARBA" id="ARBA00004141"/>
    </source>
</evidence>
<dbReference type="Pfam" id="PF00892">
    <property type="entry name" value="EamA"/>
    <property type="match status" value="2"/>
</dbReference>
<dbReference type="SUPFAM" id="SSF103481">
    <property type="entry name" value="Multidrug resistance efflux transporter EmrE"/>
    <property type="match status" value="2"/>
</dbReference>
<feature type="transmembrane region" description="Helical" evidence="5">
    <location>
        <begin position="123"/>
        <end position="139"/>
    </location>
</feature>
<feature type="transmembrane region" description="Helical" evidence="5">
    <location>
        <begin position="180"/>
        <end position="200"/>
    </location>
</feature>
<feature type="transmembrane region" description="Helical" evidence="5">
    <location>
        <begin position="246"/>
        <end position="262"/>
    </location>
</feature>
<dbReference type="EMBL" id="AP018732">
    <property type="protein sequence ID" value="BBE42274.1"/>
    <property type="molecule type" value="Genomic_DNA"/>
</dbReference>
<feature type="domain" description="EamA" evidence="6">
    <location>
        <begin position="149"/>
        <end position="285"/>
    </location>
</feature>
<dbReference type="InterPro" id="IPR000620">
    <property type="entry name" value="EamA_dom"/>
</dbReference>
<dbReference type="RefSeq" id="WP_174448524.1">
    <property type="nucleotide sequence ID" value="NZ_AP018732.1"/>
</dbReference>
<evidence type="ECO:0000256" key="3">
    <source>
        <dbReference type="ARBA" id="ARBA00022989"/>
    </source>
</evidence>
<accession>A0A4P2VCN3</accession>
<dbReference type="InterPro" id="IPR050638">
    <property type="entry name" value="AA-Vitamin_Transporters"/>
</dbReference>
<keyword evidence="4 5" id="KW-0472">Membrane</keyword>
<reference evidence="7 8" key="1">
    <citation type="journal article" date="2019" name="ISME J.">
        <title>Isolation and characterization of a thermophilic sulfur- and iron-reducing thaumarchaeote from a terrestrial acidic hot spring.</title>
        <authorList>
            <person name="Kato S."/>
            <person name="Itoh T."/>
            <person name="Yuki M."/>
            <person name="Nagamori M."/>
            <person name="Ohnishi M."/>
            <person name="Uematsu K."/>
            <person name="Suzuki K."/>
            <person name="Takashina T."/>
            <person name="Ohkuma M."/>
        </authorList>
    </citation>
    <scope>NUCLEOTIDE SEQUENCE [LARGE SCALE GENOMIC DNA]</scope>
    <source>
        <strain evidence="7 8">NAS-02</strain>
    </source>
</reference>
<name>A0A4P2VCN3_9ARCH</name>
<dbReference type="GO" id="GO:0016020">
    <property type="term" value="C:membrane"/>
    <property type="evidence" value="ECO:0007669"/>
    <property type="project" value="UniProtKB-SubCell"/>
</dbReference>
<dbReference type="AlphaFoldDB" id="A0A4P2VCN3"/>
<keyword evidence="3 5" id="KW-1133">Transmembrane helix</keyword>
<keyword evidence="2 5" id="KW-0812">Transmembrane</keyword>
<dbReference type="PANTHER" id="PTHR32322">
    <property type="entry name" value="INNER MEMBRANE TRANSPORTER"/>
    <property type="match status" value="1"/>
</dbReference>
<dbReference type="KEGG" id="ccai:NAS2_0885"/>
<dbReference type="PANTHER" id="PTHR32322:SF2">
    <property type="entry name" value="EAMA DOMAIN-CONTAINING PROTEIN"/>
    <property type="match status" value="1"/>
</dbReference>
<feature type="domain" description="EamA" evidence="6">
    <location>
        <begin position="11"/>
        <end position="139"/>
    </location>
</feature>
<feature type="transmembrane region" description="Helical" evidence="5">
    <location>
        <begin position="66"/>
        <end position="86"/>
    </location>
</feature>
<dbReference type="InterPro" id="IPR037185">
    <property type="entry name" value="EmrE-like"/>
</dbReference>
<feature type="transmembrane region" description="Helical" evidence="5">
    <location>
        <begin position="212"/>
        <end position="234"/>
    </location>
</feature>
<evidence type="ECO:0000256" key="2">
    <source>
        <dbReference type="ARBA" id="ARBA00022692"/>
    </source>
</evidence>
<feature type="transmembrane region" description="Helical" evidence="5">
    <location>
        <begin position="36"/>
        <end position="54"/>
    </location>
</feature>
<protein>
    <submittedName>
        <fullName evidence="7">Permease of the drug/metabolite transporter superfamily</fullName>
    </submittedName>
</protein>